<reference evidence="3" key="1">
    <citation type="submission" date="2021-11" db="EMBL/GenBank/DDBJ databases">
        <title>Streptomyces corallinus and Kineosporia corallina sp. nov., two new coral-derived marine actinobacteria.</title>
        <authorList>
            <person name="Buangrab K."/>
            <person name="Sutthacheep M."/>
            <person name="Yeemin T."/>
            <person name="Harunari E."/>
            <person name="Igarashi Y."/>
            <person name="Sripreechasak P."/>
            <person name="Kanchanasin P."/>
            <person name="Tanasupawat S."/>
            <person name="Phongsopitanun W."/>
        </authorList>
    </citation>
    <scope>NUCLEOTIDE SEQUENCE</scope>
    <source>
        <strain evidence="3">JCM 31032</strain>
    </source>
</reference>
<proteinExistence type="inferred from homology"/>
<accession>A0A9X1NE45</accession>
<comment type="similarity">
    <text evidence="1 2">Belongs to the phD/YefM antitoxin family.</text>
</comment>
<dbReference type="PANTHER" id="PTHR33713:SF6">
    <property type="entry name" value="ANTITOXIN YEFM"/>
    <property type="match status" value="1"/>
</dbReference>
<evidence type="ECO:0000256" key="2">
    <source>
        <dbReference type="RuleBase" id="RU362080"/>
    </source>
</evidence>
<keyword evidence="4" id="KW-1185">Reference proteome</keyword>
<dbReference type="RefSeq" id="WP_231442613.1">
    <property type="nucleotide sequence ID" value="NZ_JAJOMB010000007.1"/>
</dbReference>
<dbReference type="InterPro" id="IPR051405">
    <property type="entry name" value="phD/YefM_antitoxin"/>
</dbReference>
<dbReference type="InterPro" id="IPR006442">
    <property type="entry name" value="Antitoxin_Phd/YefM"/>
</dbReference>
<dbReference type="SUPFAM" id="SSF143120">
    <property type="entry name" value="YefM-like"/>
    <property type="match status" value="1"/>
</dbReference>
<dbReference type="PANTHER" id="PTHR33713">
    <property type="entry name" value="ANTITOXIN YAFN-RELATED"/>
    <property type="match status" value="1"/>
</dbReference>
<dbReference type="Pfam" id="PF02604">
    <property type="entry name" value="PhdYeFM_antitox"/>
    <property type="match status" value="1"/>
</dbReference>
<protein>
    <recommendedName>
        <fullName evidence="2">Antitoxin</fullName>
    </recommendedName>
</protein>
<comment type="caution">
    <text evidence="3">The sequence shown here is derived from an EMBL/GenBank/DDBJ whole genome shotgun (WGS) entry which is preliminary data.</text>
</comment>
<evidence type="ECO:0000256" key="1">
    <source>
        <dbReference type="ARBA" id="ARBA00009981"/>
    </source>
</evidence>
<dbReference type="Gene3D" id="3.40.1620.10">
    <property type="entry name" value="YefM-like domain"/>
    <property type="match status" value="1"/>
</dbReference>
<organism evidence="3 4">
    <name type="scientific">Kineosporia babensis</name>
    <dbReference type="NCBI Taxonomy" id="499548"/>
    <lineage>
        <taxon>Bacteria</taxon>
        <taxon>Bacillati</taxon>
        <taxon>Actinomycetota</taxon>
        <taxon>Actinomycetes</taxon>
        <taxon>Kineosporiales</taxon>
        <taxon>Kineosporiaceae</taxon>
        <taxon>Kineosporia</taxon>
    </lineage>
</organism>
<comment type="function">
    <text evidence="2">Antitoxin component of a type II toxin-antitoxin (TA) system.</text>
</comment>
<dbReference type="InterPro" id="IPR036165">
    <property type="entry name" value="YefM-like_sf"/>
</dbReference>
<name>A0A9X1NE45_9ACTN</name>
<gene>
    <name evidence="3" type="ORF">LR394_16080</name>
</gene>
<dbReference type="Gene3D" id="1.10.1220.170">
    <property type="match status" value="1"/>
</dbReference>
<dbReference type="AlphaFoldDB" id="A0A9X1NE45"/>
<sequence length="102" mass="11521">MEINASEARANLYKLIEQVDREQEIVTVTTRDGKRVHLVPDDELSAMQETLHLLASRRGARRLLDSLDNLERGESVAMTLEEFNEFADRAVAVAEVRNPKSA</sequence>
<dbReference type="EMBL" id="JAJOMB010000007">
    <property type="protein sequence ID" value="MCD5312428.1"/>
    <property type="molecule type" value="Genomic_DNA"/>
</dbReference>
<evidence type="ECO:0000313" key="3">
    <source>
        <dbReference type="EMBL" id="MCD5312428.1"/>
    </source>
</evidence>
<evidence type="ECO:0000313" key="4">
    <source>
        <dbReference type="Proteomes" id="UP001138997"/>
    </source>
</evidence>
<dbReference type="Proteomes" id="UP001138997">
    <property type="component" value="Unassembled WGS sequence"/>
</dbReference>